<keyword evidence="2" id="KW-1185">Reference proteome</keyword>
<name>A0A7I7M994_9MYCO</name>
<protein>
    <recommendedName>
        <fullName evidence="3">Virginiamycin B lyase</fullName>
    </recommendedName>
</protein>
<dbReference type="PANTHER" id="PTHR40274:SF3">
    <property type="entry name" value="VIRGINIAMYCIN B LYASE"/>
    <property type="match status" value="1"/>
</dbReference>
<dbReference type="PANTHER" id="PTHR40274">
    <property type="entry name" value="VIRGINIAMYCIN B LYASE"/>
    <property type="match status" value="1"/>
</dbReference>
<evidence type="ECO:0000313" key="2">
    <source>
        <dbReference type="Proteomes" id="UP000466514"/>
    </source>
</evidence>
<sequence>MPSITALRHPDLNAPSGIIAADGDVWFTNIGDDRAGQVRDGTVQFFAASPGAIRFPANIFPGPDGRVWFTSLGSDALGAIDPGAADPASTISMYALPDGSRPVALKTGPDGRMWFSLRGIDAIGSLDPRAADPTASLRIVTDPRIAAPAALFVTRDGQVWWVNSAAGTLGTLDVATGTVTTIDALPALPRAWAQTPDGLLWLTTREPAGLLCFDPRDPAATLRHTIEDRLREPDGVCSGVDGRVWFVDSAANTIVGHRPGTGSWEFLGAPPDVDGPFDIKPGPDPAVMWFTNKAGNSIGALSARP</sequence>
<gene>
    <name evidence="1" type="ORF">MPSYJ_22320</name>
</gene>
<accession>A0A7I7M994</accession>
<evidence type="ECO:0000313" key="1">
    <source>
        <dbReference type="EMBL" id="BBX68771.1"/>
    </source>
</evidence>
<evidence type="ECO:0008006" key="3">
    <source>
        <dbReference type="Google" id="ProtNLM"/>
    </source>
</evidence>
<dbReference type="Proteomes" id="UP000466514">
    <property type="component" value="Chromosome"/>
</dbReference>
<reference evidence="1 2" key="1">
    <citation type="journal article" date="2019" name="Emerg. Microbes Infect.">
        <title>Comprehensive subspecies identification of 175 nontuberculous mycobacteria species based on 7547 genomic profiles.</title>
        <authorList>
            <person name="Matsumoto Y."/>
            <person name="Kinjo T."/>
            <person name="Motooka D."/>
            <person name="Nabeya D."/>
            <person name="Jung N."/>
            <person name="Uechi K."/>
            <person name="Horii T."/>
            <person name="Iida T."/>
            <person name="Fujita J."/>
            <person name="Nakamura S."/>
        </authorList>
    </citation>
    <scope>NUCLEOTIDE SEQUENCE [LARGE SCALE GENOMIC DNA]</scope>
    <source>
        <strain evidence="1 2">JCM 13323</strain>
    </source>
</reference>
<dbReference type="KEGG" id="mpsc:MPSYJ_22320"/>
<dbReference type="Pfam" id="PF24684">
    <property type="entry name" value="Vgb_lyase"/>
    <property type="match status" value="1"/>
</dbReference>
<dbReference type="InterPro" id="IPR051344">
    <property type="entry name" value="Vgb"/>
</dbReference>
<dbReference type="Gene3D" id="2.130.10.10">
    <property type="entry name" value="YVTN repeat-like/Quinoprotein amine dehydrogenase"/>
    <property type="match status" value="2"/>
</dbReference>
<dbReference type="SUPFAM" id="SSF63829">
    <property type="entry name" value="Calcium-dependent phosphotriesterase"/>
    <property type="match status" value="1"/>
</dbReference>
<dbReference type="AlphaFoldDB" id="A0A7I7M994"/>
<dbReference type="InterPro" id="IPR015943">
    <property type="entry name" value="WD40/YVTN_repeat-like_dom_sf"/>
</dbReference>
<organism evidence="1 2">
    <name type="scientific">Mycolicibacterium psychrotolerans</name>
    <dbReference type="NCBI Taxonomy" id="216929"/>
    <lineage>
        <taxon>Bacteria</taxon>
        <taxon>Bacillati</taxon>
        <taxon>Actinomycetota</taxon>
        <taxon>Actinomycetes</taxon>
        <taxon>Mycobacteriales</taxon>
        <taxon>Mycobacteriaceae</taxon>
        <taxon>Mycolicibacterium</taxon>
    </lineage>
</organism>
<proteinExistence type="predicted"/>
<dbReference type="EMBL" id="AP022574">
    <property type="protein sequence ID" value="BBX68771.1"/>
    <property type="molecule type" value="Genomic_DNA"/>
</dbReference>
<dbReference type="RefSeq" id="WP_163722282.1">
    <property type="nucleotide sequence ID" value="NZ_AP022574.1"/>
</dbReference>